<evidence type="ECO:0000256" key="1">
    <source>
        <dbReference type="ARBA" id="ARBA00023242"/>
    </source>
</evidence>
<dbReference type="Gene3D" id="1.10.10.60">
    <property type="entry name" value="Homeodomain-like"/>
    <property type="match status" value="1"/>
</dbReference>
<dbReference type="CDD" id="cd00167">
    <property type="entry name" value="SANT"/>
    <property type="match status" value="1"/>
</dbReference>
<dbReference type="InterPro" id="IPR001005">
    <property type="entry name" value="SANT/Myb"/>
</dbReference>
<reference evidence="4" key="2">
    <citation type="submission" date="2011-02" db="EMBL/GenBank/DDBJ databases">
        <authorList>
            <person name="MacLean D."/>
        </authorList>
    </citation>
    <scope>NUCLEOTIDE SEQUENCE</scope>
</reference>
<dbReference type="Pfam" id="PF00249">
    <property type="entry name" value="Myb_DNA-binding"/>
    <property type="match status" value="1"/>
</dbReference>
<accession>F0WSG7</accession>
<organism evidence="4">
    <name type="scientific">Albugo laibachii Nc14</name>
    <dbReference type="NCBI Taxonomy" id="890382"/>
    <lineage>
        <taxon>Eukaryota</taxon>
        <taxon>Sar</taxon>
        <taxon>Stramenopiles</taxon>
        <taxon>Oomycota</taxon>
        <taxon>Peronosporomycetes</taxon>
        <taxon>Albuginales</taxon>
        <taxon>Albuginaceae</taxon>
        <taxon>Albugo</taxon>
    </lineage>
</organism>
<dbReference type="PANTHER" id="PTHR12802:SF155">
    <property type="entry name" value="DEUBIQUITINASE MYSM1"/>
    <property type="match status" value="1"/>
</dbReference>
<gene>
    <name evidence="4" type="primary">AlNc14C232G9309</name>
    <name evidence="4" type="ORF">ALNC14_104330</name>
</gene>
<keyword evidence="1" id="KW-0539">Nucleus</keyword>
<dbReference type="HOGENOM" id="CLU_087138_0_0_1"/>
<dbReference type="PANTHER" id="PTHR12802">
    <property type="entry name" value="SWI/SNF COMPLEX-RELATED"/>
    <property type="match status" value="1"/>
</dbReference>
<reference evidence="4" key="1">
    <citation type="journal article" date="2011" name="PLoS Biol.">
        <title>Gene gain and loss during evolution of obligate parasitism in the white rust pathogen of Arabidopsis thaliana.</title>
        <authorList>
            <person name="Kemen E."/>
            <person name="Gardiner A."/>
            <person name="Schultz-Larsen T."/>
            <person name="Kemen A.C."/>
            <person name="Balmuth A.L."/>
            <person name="Robert-Seilaniantz A."/>
            <person name="Bailey K."/>
            <person name="Holub E."/>
            <person name="Studholme D.J."/>
            <person name="Maclean D."/>
            <person name="Jones J.D."/>
        </authorList>
    </citation>
    <scope>NUCLEOTIDE SEQUENCE</scope>
</reference>
<dbReference type="SUPFAM" id="SSF46689">
    <property type="entry name" value="Homeodomain-like"/>
    <property type="match status" value="1"/>
</dbReference>
<dbReference type="SMART" id="SM00717">
    <property type="entry name" value="SANT"/>
    <property type="match status" value="1"/>
</dbReference>
<dbReference type="PROSITE" id="PS51294">
    <property type="entry name" value="HTH_MYB"/>
    <property type="match status" value="1"/>
</dbReference>
<dbReference type="EMBL" id="FR824277">
    <property type="protein sequence ID" value="CCA24289.1"/>
    <property type="molecule type" value="Genomic_DNA"/>
</dbReference>
<dbReference type="InterPro" id="IPR017930">
    <property type="entry name" value="Myb_dom"/>
</dbReference>
<dbReference type="AlphaFoldDB" id="F0WSG7"/>
<feature type="domain" description="HTH myb-type" evidence="3">
    <location>
        <begin position="21"/>
        <end position="76"/>
    </location>
</feature>
<feature type="domain" description="Myb-like" evidence="2">
    <location>
        <begin position="21"/>
        <end position="72"/>
    </location>
</feature>
<evidence type="ECO:0000313" key="4">
    <source>
        <dbReference type="EMBL" id="CCA24289.1"/>
    </source>
</evidence>
<evidence type="ECO:0000259" key="2">
    <source>
        <dbReference type="PROSITE" id="PS50090"/>
    </source>
</evidence>
<sequence length="223" mass="25450">MSVSTPLKESSALLDSDSAHKPNFGIGHWSRIEHERFLEALRIYPKGSWKTIAEYVGTRTIRQTMTHAQKLRQKTRRCLRALEVEKHMTYRHPMMYDPREYALREQLRLLSRNVTLKSNSGMHSSHSFLTTNLHHSRPSFSSYQDSPHACLTPMAMMEPITPLEQANSIECPGKIGGETLQDVKDVYHKFNSLEPIMSVFDGLSGPSLEECASALLEIFSFQL</sequence>
<name>F0WSG7_9STRA</name>
<proteinExistence type="predicted"/>
<protein>
    <submittedName>
        <fullName evidence="4">Myblike DNAbinding protein putative</fullName>
    </submittedName>
</protein>
<evidence type="ECO:0000259" key="3">
    <source>
        <dbReference type="PROSITE" id="PS51294"/>
    </source>
</evidence>
<dbReference type="InterPro" id="IPR009057">
    <property type="entry name" value="Homeodomain-like_sf"/>
</dbReference>
<dbReference type="PROSITE" id="PS50090">
    <property type="entry name" value="MYB_LIKE"/>
    <property type="match status" value="1"/>
</dbReference>